<keyword evidence="5" id="KW-0378">Hydrolase</keyword>
<keyword evidence="3" id="KW-0732">Signal</keyword>
<dbReference type="InterPro" id="IPR036691">
    <property type="entry name" value="Endo/exonu/phosph_ase_sf"/>
</dbReference>
<dbReference type="Gene3D" id="3.60.10.10">
    <property type="entry name" value="Endonuclease/exonuclease/phosphatase"/>
    <property type="match status" value="1"/>
</dbReference>
<proteinExistence type="predicted"/>
<evidence type="ECO:0000256" key="1">
    <source>
        <dbReference type="SAM" id="MobiDB-lite"/>
    </source>
</evidence>
<protein>
    <submittedName>
        <fullName evidence="5">Endonuclease/exonuclease/phosphatase family protein</fullName>
    </submittedName>
</protein>
<feature type="compositionally biased region" description="Low complexity" evidence="1">
    <location>
        <begin position="424"/>
        <end position="449"/>
    </location>
</feature>
<reference evidence="6" key="1">
    <citation type="journal article" date="2019" name="Int. J. Syst. Evol. Microbiol.">
        <title>The Global Catalogue of Microorganisms (GCM) 10K type strain sequencing project: providing services to taxonomists for standard genome sequencing and annotation.</title>
        <authorList>
            <consortium name="The Broad Institute Genomics Platform"/>
            <consortium name="The Broad Institute Genome Sequencing Center for Infectious Disease"/>
            <person name="Wu L."/>
            <person name="Ma J."/>
        </authorList>
    </citation>
    <scope>NUCLEOTIDE SEQUENCE [LARGE SCALE GENOMIC DNA]</scope>
    <source>
        <strain evidence="6">TISTR 1511</strain>
    </source>
</reference>
<dbReference type="Proteomes" id="UP001597453">
    <property type="component" value="Unassembled WGS sequence"/>
</dbReference>
<sequence length="491" mass="51700">MKFRFAALLAAALPLTLLPTGNQAQAADAPATEEVTVATFNASLNRTADGQLQTDLADGSNEQAQNVAETIQRTNPDIVLVNEFDYDEAQNSANLFRDNYLEVSQNGAPAADYPYMWTGPVNTGVPSGFDLNNDGNVGGPDDALGFGLFPGQYGFVVYSKYPIDEAAVRTFQNFKWQDMPGALLPENADGTGWYSDEELAVMPLSSKTHADIPVDVNGTTVHVLAAHPTPPSFDGAEKRNQKRNHDEIRIWADYISQNADYLYDDKGVTGGLEAGANFVIVGDYNADPVDGDSWDGAIQQLLDSPLILDPKPTSAGATEAAQLQAGANETHQADPALDTADFNDKPAPGNLRVDYVLANAAASTVDAGVFWPTRADELVRLTGEYPFPTSDHRLVWATFAFPAAVAPTTEPTPPVDPVEPSEPAEPSAPAESTPATEPAASAEPTASAAPVAAQQGGSLAATGAQSLLPFAGIALALIGAGLVALRVKRAH</sequence>
<evidence type="ECO:0000256" key="3">
    <source>
        <dbReference type="SAM" id="SignalP"/>
    </source>
</evidence>
<evidence type="ECO:0000256" key="2">
    <source>
        <dbReference type="SAM" id="Phobius"/>
    </source>
</evidence>
<keyword evidence="6" id="KW-1185">Reference proteome</keyword>
<name>A0ABW5RK78_9MICO</name>
<dbReference type="RefSeq" id="WP_066059220.1">
    <property type="nucleotide sequence ID" value="NZ_JBHUNF010000004.1"/>
</dbReference>
<feature type="transmembrane region" description="Helical" evidence="2">
    <location>
        <begin position="467"/>
        <end position="485"/>
    </location>
</feature>
<keyword evidence="2" id="KW-0812">Transmembrane</keyword>
<feature type="signal peptide" evidence="3">
    <location>
        <begin position="1"/>
        <end position="26"/>
    </location>
</feature>
<keyword evidence="5" id="KW-0255">Endonuclease</keyword>
<dbReference type="EMBL" id="JBHUNF010000004">
    <property type="protein sequence ID" value="MFD2675170.1"/>
    <property type="molecule type" value="Genomic_DNA"/>
</dbReference>
<feature type="region of interest" description="Disordered" evidence="1">
    <location>
        <begin position="311"/>
        <end position="331"/>
    </location>
</feature>
<dbReference type="Pfam" id="PF03372">
    <property type="entry name" value="Exo_endo_phos"/>
    <property type="match status" value="1"/>
</dbReference>
<dbReference type="InterPro" id="IPR005135">
    <property type="entry name" value="Endo/exonuclease/phosphatase"/>
</dbReference>
<comment type="caution">
    <text evidence="5">The sequence shown here is derived from an EMBL/GenBank/DDBJ whole genome shotgun (WGS) entry which is preliminary data.</text>
</comment>
<evidence type="ECO:0000313" key="6">
    <source>
        <dbReference type="Proteomes" id="UP001597453"/>
    </source>
</evidence>
<organism evidence="5 6">
    <name type="scientific">Gulosibacter bifidus</name>
    <dbReference type="NCBI Taxonomy" id="272239"/>
    <lineage>
        <taxon>Bacteria</taxon>
        <taxon>Bacillati</taxon>
        <taxon>Actinomycetota</taxon>
        <taxon>Actinomycetes</taxon>
        <taxon>Micrococcales</taxon>
        <taxon>Microbacteriaceae</taxon>
        <taxon>Gulosibacter</taxon>
    </lineage>
</organism>
<evidence type="ECO:0000259" key="4">
    <source>
        <dbReference type="Pfam" id="PF03372"/>
    </source>
</evidence>
<gene>
    <name evidence="5" type="ORF">ACFSUQ_07675</name>
</gene>
<feature type="region of interest" description="Disordered" evidence="1">
    <location>
        <begin position="407"/>
        <end position="449"/>
    </location>
</feature>
<evidence type="ECO:0000313" key="5">
    <source>
        <dbReference type="EMBL" id="MFD2675170.1"/>
    </source>
</evidence>
<accession>A0ABW5RK78</accession>
<dbReference type="SUPFAM" id="SSF56219">
    <property type="entry name" value="DNase I-like"/>
    <property type="match status" value="1"/>
</dbReference>
<feature type="domain" description="Endonuclease/exonuclease/phosphatase" evidence="4">
    <location>
        <begin position="39"/>
        <end position="392"/>
    </location>
</feature>
<keyword evidence="5" id="KW-0540">Nuclease</keyword>
<keyword evidence="2" id="KW-1133">Transmembrane helix</keyword>
<dbReference type="GO" id="GO:0004519">
    <property type="term" value="F:endonuclease activity"/>
    <property type="evidence" value="ECO:0007669"/>
    <property type="project" value="UniProtKB-KW"/>
</dbReference>
<keyword evidence="2" id="KW-0472">Membrane</keyword>
<feature type="chain" id="PRO_5045065078" evidence="3">
    <location>
        <begin position="27"/>
        <end position="491"/>
    </location>
</feature>